<dbReference type="Proteomes" id="UP000777303">
    <property type="component" value="Unassembled WGS sequence"/>
</dbReference>
<reference evidence="3" key="1">
    <citation type="journal article" date="2021" name="PeerJ">
        <title>Extensive microbial diversity within the chicken gut microbiome revealed by metagenomics and culture.</title>
        <authorList>
            <person name="Gilroy R."/>
            <person name="Ravi A."/>
            <person name="Getino M."/>
            <person name="Pursley I."/>
            <person name="Horton D.L."/>
            <person name="Alikhan N.F."/>
            <person name="Baker D."/>
            <person name="Gharbi K."/>
            <person name="Hall N."/>
            <person name="Watson M."/>
            <person name="Adriaenssens E.M."/>
            <person name="Foster-Nyarko E."/>
            <person name="Jarju S."/>
            <person name="Secka A."/>
            <person name="Antonio M."/>
            <person name="Oren A."/>
            <person name="Chaudhuri R.R."/>
            <person name="La Ragione R."/>
            <person name="Hildebrand F."/>
            <person name="Pallen M.J."/>
        </authorList>
    </citation>
    <scope>NUCLEOTIDE SEQUENCE</scope>
    <source>
        <strain evidence="3">F6-6636</strain>
    </source>
</reference>
<keyword evidence="2" id="KW-1133">Transmembrane helix</keyword>
<dbReference type="AlphaFoldDB" id="A0A948X0P5"/>
<keyword evidence="2" id="KW-0812">Transmembrane</keyword>
<feature type="transmembrane region" description="Helical" evidence="2">
    <location>
        <begin position="312"/>
        <end position="330"/>
    </location>
</feature>
<dbReference type="EMBL" id="JAHLFS010000005">
    <property type="protein sequence ID" value="MBU3851133.1"/>
    <property type="molecule type" value="Genomic_DNA"/>
</dbReference>
<feature type="transmembrane region" description="Helical" evidence="2">
    <location>
        <begin position="425"/>
        <end position="445"/>
    </location>
</feature>
<feature type="transmembrane region" description="Helical" evidence="2">
    <location>
        <begin position="342"/>
        <end position="367"/>
    </location>
</feature>
<feature type="compositionally biased region" description="Basic and acidic residues" evidence="1">
    <location>
        <begin position="612"/>
        <end position="623"/>
    </location>
</feature>
<feature type="region of interest" description="Disordered" evidence="1">
    <location>
        <begin position="612"/>
        <end position="641"/>
    </location>
</feature>
<proteinExistence type="predicted"/>
<evidence type="ECO:0000256" key="2">
    <source>
        <dbReference type="SAM" id="Phobius"/>
    </source>
</evidence>
<feature type="transmembrane region" description="Helical" evidence="2">
    <location>
        <begin position="197"/>
        <end position="225"/>
    </location>
</feature>
<gene>
    <name evidence="3" type="ORF">H9901_00250</name>
</gene>
<accession>A0A948X0P5</accession>
<organism evidence="3 4">
    <name type="scientific">Candidatus Paralactobacillus gallistercoris</name>
    <dbReference type="NCBI Taxonomy" id="2838724"/>
    <lineage>
        <taxon>Bacteria</taxon>
        <taxon>Bacillati</taxon>
        <taxon>Bacillota</taxon>
        <taxon>Bacilli</taxon>
        <taxon>Lactobacillales</taxon>
        <taxon>Lactobacillaceae</taxon>
        <taxon>Lactobacillus</taxon>
    </lineage>
</organism>
<name>A0A948X0P5_9LACO</name>
<comment type="caution">
    <text evidence="3">The sequence shown here is derived from an EMBL/GenBank/DDBJ whole genome shotgun (WGS) entry which is preliminary data.</text>
</comment>
<feature type="transmembrane region" description="Helical" evidence="2">
    <location>
        <begin position="155"/>
        <end position="177"/>
    </location>
</feature>
<evidence type="ECO:0000256" key="1">
    <source>
        <dbReference type="SAM" id="MobiDB-lite"/>
    </source>
</evidence>
<evidence type="ECO:0000313" key="4">
    <source>
        <dbReference type="Proteomes" id="UP000777303"/>
    </source>
</evidence>
<sequence>MTHLFIMMHLQCLYSLIHLHLSGIDLGQVHALLAANIFSNIMSGVAHGLSQLWNGVTTVASKVINGATQLFSDVVSTLLSPIVKLLISLFWNSKIGLWLVNHSIAGTIFVLENGKNGLNSSKYLENIIDKNPLELIFSGNHVAIFNYIDSNITTIFLVISIFILLAGIIFACQRAMISTVLDNNLWRTELFQTSFNVIFVVVFLSLLPYIIDLFLQLDGVILLSFQKLMMGIHLNGLNHISTLFGKDIIKSFFDNKTPTLWQVACEMGADSQTINACLSKGAGTGFIFNFMFLLISLGTAIWVKFYYFWREISFTILYALGYLQIPMIVFHTQRWHFTRWCTAMFGVIFIQAINGLVVTLMSLFWMACLYDLNSSNTSVAGSFGIMITMVMILLVFQPVSNVIAHQLGIDTKMTDNLRESSSSSLKGVAAAVTTGAVVGGVAGGISGIKGISKLTAGSLGALKAKREALAAAKDADNRTNRLHPKMPRSYYTNSNLAKSGLHDLNRGARALAGTVGKNAANLIEMGAGLKPKDKDEDYLKNLGKTEAGGIIDDNLKAAKGLTKKALHRLGLNTLADHINADRGLFNKNNKADKNNSDIDAAAVNKENINDHLGEDVHGKDATAKKQSAINSNHTDENSRVASSVLRSRAHSAVNPAWERSKAQAVIDSMNDALASEGAITDPNQSDYNNDNVSPNSVSAKFRNNLRKHGFTNDEAEKISGTVMSGLTDHNGYAANAGTSANGIDPKPDQSINNLDDVGNSNTAMADINETPIARKGLIARNFNNGNTTPVTTMSPQELNDNILRNADGTVAPDAIQAHVSNNGSYITAAMNDGSFKNISSSDLGDVSLDDHQEIVQPLSLDNGVLQPATSDGHVQAATLYQNKQAVSAVGRIPAINSLLADYNANNGVATGYHNDAIPVANNLVDLGGYTGEHLANDNNFTKFALNADHDASYVVGWDDSANKWKRISPKMSGIDNLSGGTNVEVPLNLNDATMQFADDDSLHGANITNDLNDSSVNKTIASWLKNIKLNNYVHPTAFNKINYMKNHYGNQNINTISFSTDE</sequence>
<feature type="compositionally biased region" description="Polar residues" evidence="1">
    <location>
        <begin position="681"/>
        <end position="696"/>
    </location>
</feature>
<reference evidence="3" key="2">
    <citation type="submission" date="2021-04" db="EMBL/GenBank/DDBJ databases">
        <authorList>
            <person name="Gilroy R."/>
        </authorList>
    </citation>
    <scope>NUCLEOTIDE SEQUENCE</scope>
    <source>
        <strain evidence="3">F6-6636</strain>
    </source>
</reference>
<protein>
    <submittedName>
        <fullName evidence="3">Type IV secretion system protein</fullName>
    </submittedName>
</protein>
<feature type="region of interest" description="Disordered" evidence="1">
    <location>
        <begin position="677"/>
        <end position="696"/>
    </location>
</feature>
<feature type="transmembrane region" description="Helical" evidence="2">
    <location>
        <begin position="379"/>
        <end position="404"/>
    </location>
</feature>
<feature type="transmembrane region" description="Helical" evidence="2">
    <location>
        <begin position="286"/>
        <end position="306"/>
    </location>
</feature>
<evidence type="ECO:0000313" key="3">
    <source>
        <dbReference type="EMBL" id="MBU3851133.1"/>
    </source>
</evidence>
<keyword evidence="2" id="KW-0472">Membrane</keyword>